<dbReference type="AlphaFoldDB" id="A0A813NRK1"/>
<dbReference type="Proteomes" id="UP000677228">
    <property type="component" value="Unassembled WGS sequence"/>
</dbReference>
<organism evidence="2 6">
    <name type="scientific">Didymodactylos carnosus</name>
    <dbReference type="NCBI Taxonomy" id="1234261"/>
    <lineage>
        <taxon>Eukaryota</taxon>
        <taxon>Metazoa</taxon>
        <taxon>Spiralia</taxon>
        <taxon>Gnathifera</taxon>
        <taxon>Rotifera</taxon>
        <taxon>Eurotatoria</taxon>
        <taxon>Bdelloidea</taxon>
        <taxon>Philodinida</taxon>
        <taxon>Philodinidae</taxon>
        <taxon>Didymodactylos</taxon>
    </lineage>
</organism>
<evidence type="ECO:0000313" key="6">
    <source>
        <dbReference type="Proteomes" id="UP000663829"/>
    </source>
</evidence>
<dbReference type="EMBL" id="CAJOBA010000427">
    <property type="protein sequence ID" value="CAF3531181.1"/>
    <property type="molecule type" value="Genomic_DNA"/>
</dbReference>
<dbReference type="EMBL" id="CAJNOQ010000015">
    <property type="protein sequence ID" value="CAF0740386.1"/>
    <property type="molecule type" value="Genomic_DNA"/>
</dbReference>
<evidence type="ECO:0008006" key="7">
    <source>
        <dbReference type="Google" id="ProtNLM"/>
    </source>
</evidence>
<comment type="caution">
    <text evidence="2">The sequence shown here is derived from an EMBL/GenBank/DDBJ whole genome shotgun (WGS) entry which is preliminary data.</text>
</comment>
<keyword evidence="1" id="KW-0472">Membrane</keyword>
<dbReference type="EMBL" id="CAJOBC010000015">
    <property type="protein sequence ID" value="CAF3518632.1"/>
    <property type="molecule type" value="Genomic_DNA"/>
</dbReference>
<evidence type="ECO:0000313" key="4">
    <source>
        <dbReference type="EMBL" id="CAF3518632.1"/>
    </source>
</evidence>
<dbReference type="EMBL" id="CAJNOK010000427">
    <property type="protein sequence ID" value="CAF0752320.1"/>
    <property type="molecule type" value="Genomic_DNA"/>
</dbReference>
<proteinExistence type="predicted"/>
<sequence length="261" mass="29721">MQIRIPYLNYPCILNETCYHGQCARVQDLLTGWYEYCLCAKDWSGFECEQHSLLSRADWFVIIACILIFVLACVCTACIPLLYAFLEEDFYPQIIECGRQSPYAEIAIPGTTTTNNAGVRVYRIPSEYISTRRTIVDGLIPLHSVASLAYLSRIKNLMFRNSVERSGNTQMLSINNERQSQQNPITYSQIARSTFNNVHQQQRIISPASETLQQVVDEFDFHTTITNNIVNQQDFDSNCQPNSNSLVNDHETPLTIAISNV</sequence>
<keyword evidence="1" id="KW-1133">Transmembrane helix</keyword>
<gene>
    <name evidence="2" type="ORF">GPM918_LOCUS229</name>
    <name evidence="3" type="ORF">OVA965_LOCUS2085</name>
    <name evidence="4" type="ORF">SRO942_LOCUS230</name>
    <name evidence="5" type="ORF">TMI583_LOCUS2085</name>
</gene>
<keyword evidence="6" id="KW-1185">Reference proteome</keyword>
<reference evidence="2" key="1">
    <citation type="submission" date="2021-02" db="EMBL/GenBank/DDBJ databases">
        <authorList>
            <person name="Nowell W R."/>
        </authorList>
    </citation>
    <scope>NUCLEOTIDE SEQUENCE</scope>
</reference>
<evidence type="ECO:0000313" key="2">
    <source>
        <dbReference type="EMBL" id="CAF0740386.1"/>
    </source>
</evidence>
<accession>A0A813NRK1</accession>
<dbReference type="OrthoDB" id="9993393at2759"/>
<dbReference type="Proteomes" id="UP000681722">
    <property type="component" value="Unassembled WGS sequence"/>
</dbReference>
<name>A0A813NRK1_9BILA</name>
<evidence type="ECO:0000313" key="5">
    <source>
        <dbReference type="EMBL" id="CAF3531181.1"/>
    </source>
</evidence>
<keyword evidence="1" id="KW-0812">Transmembrane</keyword>
<feature type="transmembrane region" description="Helical" evidence="1">
    <location>
        <begin position="59"/>
        <end position="86"/>
    </location>
</feature>
<evidence type="ECO:0000256" key="1">
    <source>
        <dbReference type="SAM" id="Phobius"/>
    </source>
</evidence>
<dbReference type="Proteomes" id="UP000663829">
    <property type="component" value="Unassembled WGS sequence"/>
</dbReference>
<dbReference type="Proteomes" id="UP000682733">
    <property type="component" value="Unassembled WGS sequence"/>
</dbReference>
<protein>
    <recommendedName>
        <fullName evidence="7">EGF-like domain-containing protein</fullName>
    </recommendedName>
</protein>
<evidence type="ECO:0000313" key="3">
    <source>
        <dbReference type="EMBL" id="CAF0752320.1"/>
    </source>
</evidence>